<keyword evidence="6" id="KW-0539">Nucleus</keyword>
<dbReference type="Proteomes" id="UP000247647">
    <property type="component" value="Unassembled WGS sequence"/>
</dbReference>
<keyword evidence="2" id="KW-0862">Zinc</keyword>
<dbReference type="GO" id="GO:0006351">
    <property type="term" value="P:DNA-templated transcription"/>
    <property type="evidence" value="ECO:0007669"/>
    <property type="project" value="InterPro"/>
</dbReference>
<keyword evidence="1" id="KW-0479">Metal-binding</keyword>
<dbReference type="RefSeq" id="XP_025481815.1">
    <property type="nucleotide sequence ID" value="XM_025628538.1"/>
</dbReference>
<keyword evidence="5" id="KW-0804">Transcription</keyword>
<dbReference type="PANTHER" id="PTHR31944:SF131">
    <property type="entry name" value="HEME-RESPONSIVE ZINC FINGER TRANSCRIPTION FACTOR HAP1"/>
    <property type="match status" value="1"/>
</dbReference>
<dbReference type="Pfam" id="PF04082">
    <property type="entry name" value="Fungal_trans"/>
    <property type="match status" value="1"/>
</dbReference>
<evidence type="ECO:0000313" key="9">
    <source>
        <dbReference type="EMBL" id="PYH36337.1"/>
    </source>
</evidence>
<gene>
    <name evidence="9" type="ORF">BO87DRAFT_453305</name>
</gene>
<dbReference type="InterPro" id="IPR007219">
    <property type="entry name" value="XnlR_reg_dom"/>
</dbReference>
<dbReference type="AlphaFoldDB" id="A0A318YQZ8"/>
<sequence length="557" mass="62424">MRSSAKVIGRPTASPYETTTPHPWAKLEECESLARAINARRTPTWPSPLTGDVPRKEITDTLIAYYLSSTDAIYRILHIPTFYRDYEALWVMGATPNASFLVLFKLVMAIGAIVNDRRFTLRVSAIRWVYEAQSWVAQPKFKSRLDLQSLQIDILLLIAQERLSIGEPMCISVGALVRKAICMGLHKDPTHTPLARTVLVAEMRRRLWNTILELSLLSSLTSGGPPLISLDDFDTAPPGNFNDNQLTAGNPIPKPEDHYTGSSIAIWFRRTFPIRLAVVKHINGLALSQTTYRETLLLDAELRTAFREIDEAVQACRGPDRPVVPSPPKFRAMDFLVHQITLSLHAPYFGPSLKEAAYAFSRQAVVDSSLKLFRTAYPKITLSVDHDGDISRLCHSSAGFYPNATFEAAFMIAVELRAQLHGDTLGPVSMRSDLLSVLDDEAPAWACMRSLAGETNVKGYLLLRFLSVQIAAPLLSRNEEILANAQEQITKEAEETCVDVLQRMLYRLDQKREPELVYFGTLVEGGEEEFERYDDTSELGEPESMHVKFNDVSPGLW</sequence>
<keyword evidence="10" id="KW-1185">Reference proteome</keyword>
<organism evidence="9 10">
    <name type="scientific">Aspergillus neoniger (strain CBS 115656)</name>
    <dbReference type="NCBI Taxonomy" id="1448310"/>
    <lineage>
        <taxon>Eukaryota</taxon>
        <taxon>Fungi</taxon>
        <taxon>Dikarya</taxon>
        <taxon>Ascomycota</taxon>
        <taxon>Pezizomycotina</taxon>
        <taxon>Eurotiomycetes</taxon>
        <taxon>Eurotiomycetidae</taxon>
        <taxon>Eurotiales</taxon>
        <taxon>Aspergillaceae</taxon>
        <taxon>Aspergillus</taxon>
        <taxon>Aspergillus subgen. Circumdati</taxon>
    </lineage>
</organism>
<protein>
    <recommendedName>
        <fullName evidence="8">Xylanolytic transcriptional activator regulatory domain-containing protein</fullName>
    </recommendedName>
</protein>
<evidence type="ECO:0000313" key="10">
    <source>
        <dbReference type="Proteomes" id="UP000247647"/>
    </source>
</evidence>
<dbReference type="GO" id="GO:0008270">
    <property type="term" value="F:zinc ion binding"/>
    <property type="evidence" value="ECO:0007669"/>
    <property type="project" value="InterPro"/>
</dbReference>
<dbReference type="OrthoDB" id="4337792at2759"/>
<name>A0A318YQZ8_ASPNB</name>
<keyword evidence="3" id="KW-0805">Transcription regulation</keyword>
<accession>A0A318YQZ8</accession>
<evidence type="ECO:0000256" key="6">
    <source>
        <dbReference type="ARBA" id="ARBA00023242"/>
    </source>
</evidence>
<evidence type="ECO:0000259" key="8">
    <source>
        <dbReference type="SMART" id="SM00906"/>
    </source>
</evidence>
<proteinExistence type="predicted"/>
<dbReference type="GO" id="GO:0001228">
    <property type="term" value="F:DNA-binding transcription activator activity, RNA polymerase II-specific"/>
    <property type="evidence" value="ECO:0007669"/>
    <property type="project" value="TreeGrafter"/>
</dbReference>
<evidence type="ECO:0000256" key="2">
    <source>
        <dbReference type="ARBA" id="ARBA00022833"/>
    </source>
</evidence>
<keyword evidence="4" id="KW-0238">DNA-binding</keyword>
<dbReference type="SMART" id="SM00906">
    <property type="entry name" value="Fungal_trans"/>
    <property type="match status" value="1"/>
</dbReference>
<dbReference type="GO" id="GO:0005634">
    <property type="term" value="C:nucleus"/>
    <property type="evidence" value="ECO:0007669"/>
    <property type="project" value="TreeGrafter"/>
</dbReference>
<evidence type="ECO:0000256" key="3">
    <source>
        <dbReference type="ARBA" id="ARBA00023015"/>
    </source>
</evidence>
<dbReference type="InterPro" id="IPR051430">
    <property type="entry name" value="Fungal_TF_Env_Response"/>
</dbReference>
<evidence type="ECO:0000256" key="4">
    <source>
        <dbReference type="ARBA" id="ARBA00023125"/>
    </source>
</evidence>
<feature type="domain" description="Xylanolytic transcriptional activator regulatory" evidence="8">
    <location>
        <begin position="169"/>
        <end position="244"/>
    </location>
</feature>
<dbReference type="EMBL" id="KZ821453">
    <property type="protein sequence ID" value="PYH36337.1"/>
    <property type="molecule type" value="Genomic_DNA"/>
</dbReference>
<dbReference type="GO" id="GO:0000978">
    <property type="term" value="F:RNA polymerase II cis-regulatory region sequence-specific DNA binding"/>
    <property type="evidence" value="ECO:0007669"/>
    <property type="project" value="TreeGrafter"/>
</dbReference>
<feature type="region of interest" description="Disordered" evidence="7">
    <location>
        <begin position="1"/>
        <end position="21"/>
    </location>
</feature>
<evidence type="ECO:0000256" key="1">
    <source>
        <dbReference type="ARBA" id="ARBA00022723"/>
    </source>
</evidence>
<evidence type="ECO:0000256" key="5">
    <source>
        <dbReference type="ARBA" id="ARBA00023163"/>
    </source>
</evidence>
<dbReference type="GeneID" id="37130994"/>
<dbReference type="PANTHER" id="PTHR31944">
    <property type="entry name" value="HEME-RESPONSIVE ZINC FINGER TRANSCRIPTION FACTOR HAP1"/>
    <property type="match status" value="1"/>
</dbReference>
<reference evidence="9" key="1">
    <citation type="submission" date="2016-12" db="EMBL/GenBank/DDBJ databases">
        <title>The genomes of Aspergillus section Nigri reveals drivers in fungal speciation.</title>
        <authorList>
            <consortium name="DOE Joint Genome Institute"/>
            <person name="Vesth T.C."/>
            <person name="Nybo J."/>
            <person name="Theobald S."/>
            <person name="Brandl J."/>
            <person name="Frisvad J.C."/>
            <person name="Nielsen K.F."/>
            <person name="Lyhne E.K."/>
            <person name="Kogle M.E."/>
            <person name="Kuo A."/>
            <person name="Riley R."/>
            <person name="Clum A."/>
            <person name="Nolan M."/>
            <person name="Lipzen A."/>
            <person name="Salamov A."/>
            <person name="Henrissat B."/>
            <person name="Wiebenga A."/>
            <person name="De Vries R.P."/>
            <person name="Grigoriev I.V."/>
            <person name="Mortensen U.H."/>
            <person name="Andersen M.R."/>
            <person name="Baker S.E."/>
        </authorList>
    </citation>
    <scope>NUCLEOTIDE SEQUENCE [LARGE SCALE GENOMIC DNA]</scope>
    <source>
        <strain evidence="9">CBS 115656</strain>
    </source>
</reference>
<evidence type="ECO:0000256" key="7">
    <source>
        <dbReference type="SAM" id="MobiDB-lite"/>
    </source>
</evidence>
<dbReference type="CDD" id="cd12148">
    <property type="entry name" value="fungal_TF_MHR"/>
    <property type="match status" value="1"/>
</dbReference>